<evidence type="ECO:0008006" key="4">
    <source>
        <dbReference type="Google" id="ProtNLM"/>
    </source>
</evidence>
<feature type="transmembrane region" description="Helical" evidence="1">
    <location>
        <begin position="5"/>
        <end position="23"/>
    </location>
</feature>
<keyword evidence="3" id="KW-1185">Reference proteome</keyword>
<evidence type="ECO:0000313" key="2">
    <source>
        <dbReference type="EMBL" id="AWB10157.1"/>
    </source>
</evidence>
<dbReference type="SUPFAM" id="SSF82171">
    <property type="entry name" value="DPP6 N-terminal domain-like"/>
    <property type="match status" value="1"/>
</dbReference>
<evidence type="ECO:0000256" key="1">
    <source>
        <dbReference type="SAM" id="Phobius"/>
    </source>
</evidence>
<dbReference type="RefSeq" id="WP_108308978.1">
    <property type="nucleotide sequence ID" value="NZ_CP020921.1"/>
</dbReference>
<gene>
    <name evidence="2" type="ORF">TDSAC_0799</name>
</gene>
<accession>A0A2R4W031</accession>
<protein>
    <recommendedName>
        <fullName evidence="4">WD40-like Beta Propeller Repeat</fullName>
    </recommendedName>
</protein>
<proteinExistence type="predicted"/>
<dbReference type="Proteomes" id="UP000244792">
    <property type="component" value="Chromosome"/>
</dbReference>
<keyword evidence="1" id="KW-1133">Transmembrane helix</keyword>
<evidence type="ECO:0000313" key="3">
    <source>
        <dbReference type="Proteomes" id="UP000244792"/>
    </source>
</evidence>
<keyword evidence="1" id="KW-0472">Membrane</keyword>
<keyword evidence="1" id="KW-0812">Transmembrane</keyword>
<sequence>MKKKILVWFILPVLFQFLILVYINNVFLTSGNIDIKKINENSDLPKEIKIKLNYSAKNLSASYDGKYVSFLNDGKIFILNSKNSSLQKIIDVDNGSVEYYTWLPDRDRILYFYKKNLGYEYEISLVAYDFNNFNYMEVGKIYVRGGWDVKDVTLSTLTNMIYVNIVNRFGDSMLYRIDIMGQFVRVNLPFNRIIRMSELRHKDQIFIQSTDGRIYLFRNMIGSLFLNKGYEILGIGADDRVYIGKVNNSNVIKIFVGKTDQSFSKWKEINLETPVNVNSILIFPKNNEIGLLKYNNEIKILSSGKVIYPNGQYIGHNENYIIYKNSNHIILKLY</sequence>
<organism evidence="2 3">
    <name type="scientific">Thermodesulfobium acidiphilum</name>
    <dbReference type="NCBI Taxonomy" id="1794699"/>
    <lineage>
        <taxon>Bacteria</taxon>
        <taxon>Pseudomonadati</taxon>
        <taxon>Thermodesulfobiota</taxon>
        <taxon>Thermodesulfobiia</taxon>
        <taxon>Thermodesulfobiales</taxon>
        <taxon>Thermodesulfobiaceae</taxon>
        <taxon>Thermodesulfobium</taxon>
    </lineage>
</organism>
<dbReference type="KEGG" id="taci:TDSAC_0799"/>
<dbReference type="OrthoDB" id="1630871at2"/>
<dbReference type="EMBL" id="CP020921">
    <property type="protein sequence ID" value="AWB10157.1"/>
    <property type="molecule type" value="Genomic_DNA"/>
</dbReference>
<dbReference type="AlphaFoldDB" id="A0A2R4W031"/>
<reference evidence="2 3" key="1">
    <citation type="submission" date="2017-04" db="EMBL/GenBank/DDBJ databases">
        <title>Genomic insights into metabolism of Thermodesulfobium acidiphilum.</title>
        <authorList>
            <person name="Toshchakov S.V."/>
            <person name="Frolov E.N."/>
            <person name="Kublanov I.V."/>
            <person name="Samarov N.I."/>
            <person name="Novikov A."/>
            <person name="Lebedinsky A.V."/>
            <person name="Bonch-Osmolovskaya E.A."/>
            <person name="Chernyh N.A."/>
        </authorList>
    </citation>
    <scope>NUCLEOTIDE SEQUENCE [LARGE SCALE GENOMIC DNA]</scope>
    <source>
        <strain evidence="2 3">3127-1</strain>
    </source>
</reference>
<name>A0A2R4W031_THEAF</name>